<dbReference type="PROSITE" id="PS51767">
    <property type="entry name" value="PEPTIDASE_A1"/>
    <property type="match status" value="1"/>
</dbReference>
<keyword evidence="5" id="KW-0472">Membrane</keyword>
<dbReference type="InterPro" id="IPR032799">
    <property type="entry name" value="TAXi_C"/>
</dbReference>
<organism evidence="7 8">
    <name type="scientific">Parasponia andersonii</name>
    <name type="common">Sponia andersonii</name>
    <dbReference type="NCBI Taxonomy" id="3476"/>
    <lineage>
        <taxon>Eukaryota</taxon>
        <taxon>Viridiplantae</taxon>
        <taxon>Streptophyta</taxon>
        <taxon>Embryophyta</taxon>
        <taxon>Tracheophyta</taxon>
        <taxon>Spermatophyta</taxon>
        <taxon>Magnoliopsida</taxon>
        <taxon>eudicotyledons</taxon>
        <taxon>Gunneridae</taxon>
        <taxon>Pentapetalae</taxon>
        <taxon>rosids</taxon>
        <taxon>fabids</taxon>
        <taxon>Rosales</taxon>
        <taxon>Cannabaceae</taxon>
        <taxon>Parasponia</taxon>
    </lineage>
</organism>
<evidence type="ECO:0000313" key="7">
    <source>
        <dbReference type="EMBL" id="PON80164.1"/>
    </source>
</evidence>
<evidence type="ECO:0000256" key="1">
    <source>
        <dbReference type="ARBA" id="ARBA00004239"/>
    </source>
</evidence>
<evidence type="ECO:0000256" key="3">
    <source>
        <dbReference type="ARBA" id="ARBA00022525"/>
    </source>
</evidence>
<dbReference type="InterPro" id="IPR032861">
    <property type="entry name" value="TAXi_N"/>
</dbReference>
<keyword evidence="5" id="KW-1133">Transmembrane helix</keyword>
<evidence type="ECO:0000256" key="4">
    <source>
        <dbReference type="ARBA" id="ARBA00022729"/>
    </source>
</evidence>
<dbReference type="GO" id="GO:0006508">
    <property type="term" value="P:proteolysis"/>
    <property type="evidence" value="ECO:0007669"/>
    <property type="project" value="InterPro"/>
</dbReference>
<dbReference type="PANTHER" id="PTHR47965:SF68">
    <property type="entry name" value="BASIC 7S GLOBULIN-LIKE"/>
    <property type="match status" value="1"/>
</dbReference>
<feature type="domain" description="Peptidase A1" evidence="6">
    <location>
        <begin position="62"/>
        <end position="448"/>
    </location>
</feature>
<comment type="subcellular location">
    <subcellularLocation>
        <location evidence="1">Secreted</location>
        <location evidence="1">Extracellular space</location>
    </subcellularLocation>
</comment>
<dbReference type="STRING" id="3476.A0A2P5E3P6"/>
<dbReference type="Pfam" id="PF14543">
    <property type="entry name" value="TAXi_N"/>
    <property type="match status" value="1"/>
</dbReference>
<dbReference type="GO" id="GO:0004190">
    <property type="term" value="F:aspartic-type endopeptidase activity"/>
    <property type="evidence" value="ECO:0007669"/>
    <property type="project" value="InterPro"/>
</dbReference>
<dbReference type="EMBL" id="JXTB01000002">
    <property type="protein sequence ID" value="PON80164.1"/>
    <property type="molecule type" value="Genomic_DNA"/>
</dbReference>
<dbReference type="Gene3D" id="2.40.70.10">
    <property type="entry name" value="Acid Proteases"/>
    <property type="match status" value="2"/>
</dbReference>
<dbReference type="Pfam" id="PF14541">
    <property type="entry name" value="TAXi_C"/>
    <property type="match status" value="1"/>
</dbReference>
<dbReference type="AlphaFoldDB" id="A0A2P5E3P6"/>
<dbReference type="InterPro" id="IPR021109">
    <property type="entry name" value="Peptidase_aspartic_dom_sf"/>
</dbReference>
<keyword evidence="5" id="KW-0812">Transmembrane</keyword>
<evidence type="ECO:0000259" key="6">
    <source>
        <dbReference type="PROSITE" id="PS51767"/>
    </source>
</evidence>
<protein>
    <submittedName>
        <fullName evidence="7">Aspartic peptidase</fullName>
    </submittedName>
</protein>
<keyword evidence="8" id="KW-1185">Reference proteome</keyword>
<dbReference type="PANTHER" id="PTHR47965">
    <property type="entry name" value="ASPARTYL PROTEASE-RELATED"/>
    <property type="match status" value="1"/>
</dbReference>
<comment type="caution">
    <text evidence="7">The sequence shown here is derived from an EMBL/GenBank/DDBJ whole genome shotgun (WGS) entry which is preliminary data.</text>
</comment>
<dbReference type="InterPro" id="IPR033121">
    <property type="entry name" value="PEPTIDASE_A1"/>
</dbReference>
<dbReference type="GO" id="GO:0005576">
    <property type="term" value="C:extracellular region"/>
    <property type="evidence" value="ECO:0007669"/>
    <property type="project" value="UniProtKB-SubCell"/>
</dbReference>
<name>A0A2P5E3P6_PARAD</name>
<accession>A0A2P5E3P6</accession>
<gene>
    <name evidence="7" type="ORF">PanWU01x14_006140</name>
</gene>
<dbReference type="OrthoDB" id="1882431at2759"/>
<proteinExistence type="inferred from homology"/>
<feature type="transmembrane region" description="Helical" evidence="5">
    <location>
        <begin position="7"/>
        <end position="28"/>
    </location>
</feature>
<dbReference type="FunFam" id="2.40.70.10:FF:000041">
    <property type="entry name" value="Basic 7S globulin"/>
    <property type="match status" value="1"/>
</dbReference>
<evidence type="ECO:0000313" key="8">
    <source>
        <dbReference type="Proteomes" id="UP000237105"/>
    </source>
</evidence>
<evidence type="ECO:0000256" key="2">
    <source>
        <dbReference type="ARBA" id="ARBA00007447"/>
    </source>
</evidence>
<keyword evidence="4" id="KW-0732">Signal</keyword>
<keyword evidence="3" id="KW-0964">Secreted</keyword>
<dbReference type="InterPro" id="IPR001461">
    <property type="entry name" value="Aspartic_peptidase_A1"/>
</dbReference>
<dbReference type="SUPFAM" id="SSF50630">
    <property type="entry name" value="Acid proteases"/>
    <property type="match status" value="1"/>
</dbReference>
<comment type="similarity">
    <text evidence="2">Belongs to the peptidase A1 family.</text>
</comment>
<sequence length="468" mass="50987">MASCQSSCINLQSFFILIFSSISTFFLVSNHNNIVVAIANSKPPPFTALYMPIKKDNSTLQYYTTIEWGSEENYFDVVIDLGGELWSLPCDSKNKSTTYRSINCGSTKCRLAKRSSCSSTNTSTGSNCRANDSTCTVSFHNPFNESVLSGRLSEDAFAAVPSDGDRISRDSYVNTSRLLPFLCLDSSSLKGLARGFMETNYGIPAGMIGFGATEMSFAQNLAPAFEVPSKFAICLPAAEAGQGVIFVGGGPYWFDPFWENGTKDASKWLDYTPLFINPFGEYFIGVKSIKIDKRVVDFDTSLLSLNKKTGAGGTKISTSTPYTVLHTSIYKAVVDDFVKSAAVRNITRVVVMGPFGACFSTKNVRWSKAGPRVPVIDLELEGSTTATCSRVTWRIDGANSVVRINKNVMCLGFIDGGSKAKTSIVIGGLQLEDNLLEFDLKTSRLGFTSSFLPRDTSCSTERLLQPDD</sequence>
<dbReference type="Proteomes" id="UP000237105">
    <property type="component" value="Unassembled WGS sequence"/>
</dbReference>
<reference evidence="8" key="1">
    <citation type="submission" date="2016-06" db="EMBL/GenBank/DDBJ databases">
        <title>Parallel loss of symbiosis genes in relatives of nitrogen-fixing non-legume Parasponia.</title>
        <authorList>
            <person name="Van Velzen R."/>
            <person name="Holmer R."/>
            <person name="Bu F."/>
            <person name="Rutten L."/>
            <person name="Van Zeijl A."/>
            <person name="Liu W."/>
            <person name="Santuari L."/>
            <person name="Cao Q."/>
            <person name="Sharma T."/>
            <person name="Shen D."/>
            <person name="Roswanjaya Y."/>
            <person name="Wardhani T."/>
            <person name="Kalhor M.S."/>
            <person name="Jansen J."/>
            <person name="Van den Hoogen J."/>
            <person name="Gungor B."/>
            <person name="Hartog M."/>
            <person name="Hontelez J."/>
            <person name="Verver J."/>
            <person name="Yang W.-C."/>
            <person name="Schijlen E."/>
            <person name="Repin R."/>
            <person name="Schilthuizen M."/>
            <person name="Schranz E."/>
            <person name="Heidstra R."/>
            <person name="Miyata K."/>
            <person name="Fedorova E."/>
            <person name="Kohlen W."/>
            <person name="Bisseling T."/>
            <person name="Smit S."/>
            <person name="Geurts R."/>
        </authorList>
    </citation>
    <scope>NUCLEOTIDE SEQUENCE [LARGE SCALE GENOMIC DNA]</scope>
    <source>
        <strain evidence="8">cv. WU1-14</strain>
    </source>
</reference>
<evidence type="ECO:0000256" key="5">
    <source>
        <dbReference type="SAM" id="Phobius"/>
    </source>
</evidence>